<accession>A0A6A5ZLA2</accession>
<gene>
    <name evidence="2" type="ORF">BDV96DRAFT_318005</name>
</gene>
<evidence type="ECO:0000313" key="3">
    <source>
        <dbReference type="Proteomes" id="UP000799770"/>
    </source>
</evidence>
<dbReference type="Proteomes" id="UP000799770">
    <property type="component" value="Unassembled WGS sequence"/>
</dbReference>
<proteinExistence type="predicted"/>
<feature type="region of interest" description="Disordered" evidence="1">
    <location>
        <begin position="168"/>
        <end position="208"/>
    </location>
</feature>
<organism evidence="2 3">
    <name type="scientific">Lophiotrema nucula</name>
    <dbReference type="NCBI Taxonomy" id="690887"/>
    <lineage>
        <taxon>Eukaryota</taxon>
        <taxon>Fungi</taxon>
        <taxon>Dikarya</taxon>
        <taxon>Ascomycota</taxon>
        <taxon>Pezizomycotina</taxon>
        <taxon>Dothideomycetes</taxon>
        <taxon>Pleosporomycetidae</taxon>
        <taxon>Pleosporales</taxon>
        <taxon>Lophiotremataceae</taxon>
        <taxon>Lophiotrema</taxon>
    </lineage>
</organism>
<evidence type="ECO:0000313" key="2">
    <source>
        <dbReference type="EMBL" id="KAF2120065.1"/>
    </source>
</evidence>
<keyword evidence="3" id="KW-1185">Reference proteome</keyword>
<feature type="region of interest" description="Disordered" evidence="1">
    <location>
        <begin position="1"/>
        <end position="66"/>
    </location>
</feature>
<name>A0A6A5ZLA2_9PLEO</name>
<dbReference type="AlphaFoldDB" id="A0A6A5ZLA2"/>
<reference evidence="2" key="1">
    <citation type="journal article" date="2020" name="Stud. Mycol.">
        <title>101 Dothideomycetes genomes: a test case for predicting lifestyles and emergence of pathogens.</title>
        <authorList>
            <person name="Haridas S."/>
            <person name="Albert R."/>
            <person name="Binder M."/>
            <person name="Bloem J."/>
            <person name="Labutti K."/>
            <person name="Salamov A."/>
            <person name="Andreopoulos B."/>
            <person name="Baker S."/>
            <person name="Barry K."/>
            <person name="Bills G."/>
            <person name="Bluhm B."/>
            <person name="Cannon C."/>
            <person name="Castanera R."/>
            <person name="Culley D."/>
            <person name="Daum C."/>
            <person name="Ezra D."/>
            <person name="Gonzalez J."/>
            <person name="Henrissat B."/>
            <person name="Kuo A."/>
            <person name="Liang C."/>
            <person name="Lipzen A."/>
            <person name="Lutzoni F."/>
            <person name="Magnuson J."/>
            <person name="Mondo S."/>
            <person name="Nolan M."/>
            <person name="Ohm R."/>
            <person name="Pangilinan J."/>
            <person name="Park H.-J."/>
            <person name="Ramirez L."/>
            <person name="Alfaro M."/>
            <person name="Sun H."/>
            <person name="Tritt A."/>
            <person name="Yoshinaga Y."/>
            <person name="Zwiers L.-H."/>
            <person name="Turgeon B."/>
            <person name="Goodwin S."/>
            <person name="Spatafora J."/>
            <person name="Crous P."/>
            <person name="Grigoriev I."/>
        </authorList>
    </citation>
    <scope>NUCLEOTIDE SEQUENCE</scope>
    <source>
        <strain evidence="2">CBS 627.86</strain>
    </source>
</reference>
<dbReference type="EMBL" id="ML977314">
    <property type="protein sequence ID" value="KAF2120065.1"/>
    <property type="molecule type" value="Genomic_DNA"/>
</dbReference>
<feature type="compositionally biased region" description="Polar residues" evidence="1">
    <location>
        <begin position="198"/>
        <end position="208"/>
    </location>
</feature>
<protein>
    <submittedName>
        <fullName evidence="2">Uncharacterized protein</fullName>
    </submittedName>
</protein>
<evidence type="ECO:0000256" key="1">
    <source>
        <dbReference type="SAM" id="MobiDB-lite"/>
    </source>
</evidence>
<sequence length="208" mass="22528">MCRCRCSGRRETKSESEVRAETATLASEEHQAGKGAKGTPAPRRRAGRVDNNTAGAGQGEKGSCERARPRWGRGYLEGGCGFAPRCGSEDASWTARRLRAYLAKSPVSDMIWRGVASMRAGSPWLQIAFDLQASWARPLLQGRAVGHGRSLPSVSIPRASLRSVSEPEQRLLSSCTPPRGVSPAPARPRPRHIAMLRASSSAPWQRGR</sequence>
<feature type="compositionally biased region" description="Basic and acidic residues" evidence="1">
    <location>
        <begin position="8"/>
        <end position="20"/>
    </location>
</feature>